<name>A0A136JA62_9PEZI</name>
<dbReference type="OrthoDB" id="5440at2759"/>
<dbReference type="PANTHER" id="PTHR38436:SF3">
    <property type="entry name" value="CARBOXYMETHYLENEBUTENOLIDASE-RELATED"/>
    <property type="match status" value="1"/>
</dbReference>
<keyword evidence="2" id="KW-1185">Reference proteome</keyword>
<reference evidence="2" key="1">
    <citation type="submission" date="2016-02" db="EMBL/GenBank/DDBJ databases">
        <title>Draft genome sequence of Microdochium bolleyi, a fungal endophyte of beachgrass.</title>
        <authorList>
            <consortium name="DOE Joint Genome Institute"/>
            <person name="David A.S."/>
            <person name="May G."/>
            <person name="Haridas S."/>
            <person name="Lim J."/>
            <person name="Wang M."/>
            <person name="Labutti K."/>
            <person name="Lipzen A."/>
            <person name="Barry K."/>
            <person name="Grigoriev I.V."/>
        </authorList>
    </citation>
    <scope>NUCLEOTIDE SEQUENCE [LARGE SCALE GENOMIC DNA]</scope>
    <source>
        <strain evidence="2">J235TASD1</strain>
    </source>
</reference>
<dbReference type="GO" id="GO:0030638">
    <property type="term" value="P:polyketide metabolic process"/>
    <property type="evidence" value="ECO:0007669"/>
    <property type="project" value="InterPro"/>
</dbReference>
<dbReference type="InterPro" id="IPR009959">
    <property type="entry name" value="Cyclase_SnoaL-like"/>
</dbReference>
<dbReference type="Proteomes" id="UP000070501">
    <property type="component" value="Unassembled WGS sequence"/>
</dbReference>
<dbReference type="InterPro" id="IPR032710">
    <property type="entry name" value="NTF2-like_dom_sf"/>
</dbReference>
<proteinExistence type="predicted"/>
<accession>A0A136JA62</accession>
<evidence type="ECO:0000313" key="2">
    <source>
        <dbReference type="Proteomes" id="UP000070501"/>
    </source>
</evidence>
<organism evidence="1 2">
    <name type="scientific">Microdochium bolleyi</name>
    <dbReference type="NCBI Taxonomy" id="196109"/>
    <lineage>
        <taxon>Eukaryota</taxon>
        <taxon>Fungi</taxon>
        <taxon>Dikarya</taxon>
        <taxon>Ascomycota</taxon>
        <taxon>Pezizomycotina</taxon>
        <taxon>Sordariomycetes</taxon>
        <taxon>Xylariomycetidae</taxon>
        <taxon>Xylariales</taxon>
        <taxon>Microdochiaceae</taxon>
        <taxon>Microdochium</taxon>
    </lineage>
</organism>
<dbReference type="EMBL" id="KQ964247">
    <property type="protein sequence ID" value="KXJ94041.1"/>
    <property type="molecule type" value="Genomic_DNA"/>
</dbReference>
<dbReference type="InParanoid" id="A0A136JA62"/>
<dbReference type="STRING" id="196109.A0A136JA62"/>
<protein>
    <submittedName>
        <fullName evidence="1">Carboxymethylenebutenolidase</fullName>
    </submittedName>
</protein>
<gene>
    <name evidence="1" type="ORF">Micbo1qcDRAFT_231622</name>
</gene>
<dbReference type="Gene3D" id="3.10.450.50">
    <property type="match status" value="1"/>
</dbReference>
<sequence length="410" mass="45381">MVSHDTFPTAKPQQLSPTLTIHAPLTHRGHGPGIVVVIDEATSHSFTNGEANTHQTLDPEPLQKWAEEGYVVAELHLTATDDAPRLRDELRAATEALTKHDKCSSKSRYAAIVYTPAAFPSINEAIDGNGDIVAVVSFSALPTACRKPRLYHLAEKPNPLAAAKTPAVENETVHRYGNVKSANFVLPGHADFVATAAAVSHSRSVAFIKKHLDGPWFDLEAIWDEHTAFEFETRNVEDTMATMVAEPYVNHVPTLTGGVGRAKLSVFYRDHFIHSNPDGTELELISRTVGVDRIVDEFLFCCKHDRVIDWLLPGVPPTGKDLKIPFNAVVNIRGDRLFHEHIAWDQLTVLFQLGLMPEYLPFPYPVDGVSDSSKKIEYRVPGTGIETARKLADETSVPSNEMFNFTHREV</sequence>
<dbReference type="AlphaFoldDB" id="A0A136JA62"/>
<dbReference type="SUPFAM" id="SSF54427">
    <property type="entry name" value="NTF2-like"/>
    <property type="match status" value="1"/>
</dbReference>
<evidence type="ECO:0000313" key="1">
    <source>
        <dbReference type="EMBL" id="KXJ94041.1"/>
    </source>
</evidence>
<dbReference type="PANTHER" id="PTHR38436">
    <property type="entry name" value="POLYKETIDE CYCLASE SNOAL-LIKE DOMAIN"/>
    <property type="match status" value="1"/>
</dbReference>